<evidence type="ECO:0000313" key="2">
    <source>
        <dbReference type="Proteomes" id="UP000438106"/>
    </source>
</evidence>
<evidence type="ECO:0000313" key="1">
    <source>
        <dbReference type="EMBL" id="MVS99796.1"/>
    </source>
</evidence>
<accession>A0A7X3FSF1</accession>
<reference evidence="1 2" key="1">
    <citation type="submission" date="2019-12" db="EMBL/GenBank/DDBJ databases">
        <title>Devosia maris sp. nov., isolated from the deep seawater.</title>
        <authorList>
            <person name="Liu Y."/>
        </authorList>
    </citation>
    <scope>NUCLEOTIDE SEQUENCE [LARGE SCALE GENOMIC DNA]</scope>
    <source>
        <strain evidence="1 2">L53-10-65</strain>
    </source>
</reference>
<dbReference type="Proteomes" id="UP000438106">
    <property type="component" value="Unassembled WGS sequence"/>
</dbReference>
<gene>
    <name evidence="1" type="ORF">GO014_12255</name>
</gene>
<keyword evidence="2" id="KW-1185">Reference proteome</keyword>
<dbReference type="AlphaFoldDB" id="A0A7X3FSF1"/>
<keyword evidence="1" id="KW-0418">Kinase</keyword>
<dbReference type="RefSeq" id="WP_157290598.1">
    <property type="nucleotide sequence ID" value="NZ_WQRF01000003.1"/>
</dbReference>
<keyword evidence="1" id="KW-0808">Transferase</keyword>
<comment type="caution">
    <text evidence="1">The sequence shown here is derived from an EMBL/GenBank/DDBJ whole genome shotgun (WGS) entry which is preliminary data.</text>
</comment>
<sequence length="121" mass="13649">MGLDMYACTLREAPASPVDFKAEEVSELHYWRKHPNLHGWMERLYREKGGTDPDFNCVNLQLTAEDLDRLEAAIRNRTLPPTSGFFFGASDGSESDDDLAFVAKAREALAAGLSVFYSSWW</sequence>
<dbReference type="GO" id="GO:0016301">
    <property type="term" value="F:kinase activity"/>
    <property type="evidence" value="ECO:0007669"/>
    <property type="project" value="UniProtKB-KW"/>
</dbReference>
<protein>
    <submittedName>
        <fullName evidence="1">Phosphoglycerate kinase</fullName>
    </submittedName>
</protein>
<proteinExistence type="predicted"/>
<dbReference type="EMBL" id="WQRF01000003">
    <property type="protein sequence ID" value="MVS99796.1"/>
    <property type="molecule type" value="Genomic_DNA"/>
</dbReference>
<name>A0A7X3FSF1_9HYPH</name>
<organism evidence="1 2">
    <name type="scientific">Devosia marina</name>
    <dbReference type="NCBI Taxonomy" id="2683198"/>
    <lineage>
        <taxon>Bacteria</taxon>
        <taxon>Pseudomonadati</taxon>
        <taxon>Pseudomonadota</taxon>
        <taxon>Alphaproteobacteria</taxon>
        <taxon>Hyphomicrobiales</taxon>
        <taxon>Devosiaceae</taxon>
        <taxon>Devosia</taxon>
    </lineage>
</organism>